<dbReference type="Proteomes" id="UP001596915">
    <property type="component" value="Unassembled WGS sequence"/>
</dbReference>
<gene>
    <name evidence="2" type="ORF">ACFQ2K_51915</name>
</gene>
<keyword evidence="3" id="KW-1185">Reference proteome</keyword>
<proteinExistence type="predicted"/>
<reference evidence="3" key="1">
    <citation type="journal article" date="2019" name="Int. J. Syst. Evol. Microbiol.">
        <title>The Global Catalogue of Microorganisms (GCM) 10K type strain sequencing project: providing services to taxonomists for standard genome sequencing and annotation.</title>
        <authorList>
            <consortium name="The Broad Institute Genomics Platform"/>
            <consortium name="The Broad Institute Genome Sequencing Center for Infectious Disease"/>
            <person name="Wu L."/>
            <person name="Ma J."/>
        </authorList>
    </citation>
    <scope>NUCLEOTIDE SEQUENCE [LARGE SCALE GENOMIC DNA]</scope>
    <source>
        <strain evidence="3">JCM 12607</strain>
    </source>
</reference>
<comment type="caution">
    <text evidence="2">The sequence shown here is derived from an EMBL/GenBank/DDBJ whole genome shotgun (WGS) entry which is preliminary data.</text>
</comment>
<evidence type="ECO:0000313" key="3">
    <source>
        <dbReference type="Proteomes" id="UP001596915"/>
    </source>
</evidence>
<evidence type="ECO:0000313" key="2">
    <source>
        <dbReference type="EMBL" id="MFD0629840.1"/>
    </source>
</evidence>
<sequence>MVNVLLSAYTTMGAVRHGDYIAKVRIAPDPGCAAAVVGRRMDVTSADEVFRPALVSELRERPYAFDIQVQLCADLERMPVEDLTVEWPEHLSPYVTVARLRFPSRTSPERTTSGGWMPCPSLLGGCRTRTGRWAASCGPARRSTATPPSCATGSTSKNGVSPAARTRCCR</sequence>
<dbReference type="EMBL" id="JBHTGL010000009">
    <property type="protein sequence ID" value="MFD0629840.1"/>
    <property type="molecule type" value="Genomic_DNA"/>
</dbReference>
<evidence type="ECO:0000256" key="1">
    <source>
        <dbReference type="SAM" id="MobiDB-lite"/>
    </source>
</evidence>
<dbReference type="InterPro" id="IPR020835">
    <property type="entry name" value="Catalase_sf"/>
</dbReference>
<organism evidence="2 3">
    <name type="scientific">Streptomyces sanglieri</name>
    <dbReference type="NCBI Taxonomy" id="193460"/>
    <lineage>
        <taxon>Bacteria</taxon>
        <taxon>Bacillati</taxon>
        <taxon>Actinomycetota</taxon>
        <taxon>Actinomycetes</taxon>
        <taxon>Kitasatosporales</taxon>
        <taxon>Streptomycetaceae</taxon>
        <taxon>Streptomyces</taxon>
    </lineage>
</organism>
<protein>
    <submittedName>
        <fullName evidence="2">Uncharacterized protein</fullName>
    </submittedName>
</protein>
<name>A0ABW2X960_9ACTN</name>
<dbReference type="Gene3D" id="2.40.180.10">
    <property type="entry name" value="Catalase core domain"/>
    <property type="match status" value="1"/>
</dbReference>
<feature type="region of interest" description="Disordered" evidence="1">
    <location>
        <begin position="137"/>
        <end position="165"/>
    </location>
</feature>
<accession>A0ABW2X960</accession>
<dbReference type="SUPFAM" id="SSF56634">
    <property type="entry name" value="Heme-dependent catalase-like"/>
    <property type="match status" value="1"/>
</dbReference>
<feature type="compositionally biased region" description="Polar residues" evidence="1">
    <location>
        <begin position="143"/>
        <end position="159"/>
    </location>
</feature>